<dbReference type="OMA" id="GWYVYSV"/>
<dbReference type="Pfam" id="PF12716">
    <property type="entry name" value="Apq12"/>
    <property type="match status" value="1"/>
</dbReference>
<name>A0A0U5GVN2_ASPCI</name>
<gene>
    <name evidence="2" type="ORF">ASPCAL08937</name>
</gene>
<accession>A0A0U5GVN2</accession>
<dbReference type="Proteomes" id="UP000054771">
    <property type="component" value="Unassembled WGS sequence"/>
</dbReference>
<evidence type="ECO:0000313" key="3">
    <source>
        <dbReference type="Proteomes" id="UP000054771"/>
    </source>
</evidence>
<keyword evidence="1" id="KW-1133">Transmembrane helix</keyword>
<keyword evidence="3" id="KW-1185">Reference proteome</keyword>
<dbReference type="InterPro" id="IPR024316">
    <property type="entry name" value="APQ12"/>
</dbReference>
<evidence type="ECO:0000256" key="1">
    <source>
        <dbReference type="SAM" id="Phobius"/>
    </source>
</evidence>
<dbReference type="EMBL" id="CDMC01000007">
    <property type="protein sequence ID" value="CEN62300.1"/>
    <property type="molecule type" value="Genomic_DNA"/>
</dbReference>
<evidence type="ECO:0000313" key="2">
    <source>
        <dbReference type="EMBL" id="CEN62300.1"/>
    </source>
</evidence>
<keyword evidence="1" id="KW-0472">Membrane</keyword>
<feature type="transmembrane region" description="Helical" evidence="1">
    <location>
        <begin position="105"/>
        <end position="127"/>
    </location>
</feature>
<organism evidence="2 3">
    <name type="scientific">Aspergillus calidoustus</name>
    <dbReference type="NCBI Taxonomy" id="454130"/>
    <lineage>
        <taxon>Eukaryota</taxon>
        <taxon>Fungi</taxon>
        <taxon>Dikarya</taxon>
        <taxon>Ascomycota</taxon>
        <taxon>Pezizomycotina</taxon>
        <taxon>Eurotiomycetes</taxon>
        <taxon>Eurotiomycetidae</taxon>
        <taxon>Eurotiales</taxon>
        <taxon>Aspergillaceae</taxon>
        <taxon>Aspergillus</taxon>
        <taxon>Aspergillus subgen. Nidulantes</taxon>
    </lineage>
</organism>
<protein>
    <recommendedName>
        <fullName evidence="4">Nuclear pore assembly and biogenesis-domain-containing protein</fullName>
    </recommendedName>
</protein>
<evidence type="ECO:0008006" key="4">
    <source>
        <dbReference type="Google" id="ProtNLM"/>
    </source>
</evidence>
<sequence>MDNLPEYLQSLLQHPTIQQFTSSPIASNLAHLHATYLDPSVAHIKESYLDPSLAHLRLTYLDPYIVQPIAHLLASMPDLASVLVLIFILFVSFKVLDYTRRAVMFWVWLTMRLAWWATIISLGLYMYQAGWAKVARDLGFVFNFLVGLLEQVGRGMEESTAARAGEKPSRGSWQRT</sequence>
<dbReference type="AlphaFoldDB" id="A0A0U5GVN2"/>
<feature type="transmembrane region" description="Helical" evidence="1">
    <location>
        <begin position="69"/>
        <end position="93"/>
    </location>
</feature>
<dbReference type="OrthoDB" id="3559694at2759"/>
<reference evidence="3" key="1">
    <citation type="journal article" date="2016" name="Genome Announc.">
        <title>Draft genome sequences of fungus Aspergillus calidoustus.</title>
        <authorList>
            <person name="Horn F."/>
            <person name="Linde J."/>
            <person name="Mattern D.J."/>
            <person name="Walther G."/>
            <person name="Guthke R."/>
            <person name="Scherlach K."/>
            <person name="Martin K."/>
            <person name="Brakhage A.A."/>
            <person name="Petzke L."/>
            <person name="Valiante V."/>
        </authorList>
    </citation>
    <scope>NUCLEOTIDE SEQUENCE [LARGE SCALE GENOMIC DNA]</scope>
    <source>
        <strain evidence="3">SF006504</strain>
    </source>
</reference>
<proteinExistence type="predicted"/>
<keyword evidence="1" id="KW-0812">Transmembrane</keyword>